<keyword evidence="1" id="KW-1133">Transmembrane helix</keyword>
<protein>
    <submittedName>
        <fullName evidence="2">Uncharacterized protein</fullName>
    </submittedName>
</protein>
<gene>
    <name evidence="2" type="ORF">BDP27DRAFT_1325367</name>
</gene>
<keyword evidence="1" id="KW-0812">Transmembrane</keyword>
<comment type="caution">
    <text evidence="2">The sequence shown here is derived from an EMBL/GenBank/DDBJ whole genome shotgun (WGS) entry which is preliminary data.</text>
</comment>
<name>A0A9P5U8Y9_9AGAR</name>
<keyword evidence="1" id="KW-0472">Membrane</keyword>
<feature type="transmembrane region" description="Helical" evidence="1">
    <location>
        <begin position="104"/>
        <end position="124"/>
    </location>
</feature>
<sequence length="166" mass="18934">MRISIFTRMTTSVITVGRTRPSERTPRAVKSRRGVVVVIAGTGTRTRERRMKGVQVNRWGVLHRLVWTMGTMWTTIVKLSAATASTIVAGPVHGRNKGPMRTRVVALHVHIHVVGMIVRWLWIMPRCRPCWDARTGTRPDSAKWRSMLVHLHLSMASLIEFMRSFI</sequence>
<evidence type="ECO:0000313" key="3">
    <source>
        <dbReference type="Proteomes" id="UP000772434"/>
    </source>
</evidence>
<evidence type="ECO:0000313" key="2">
    <source>
        <dbReference type="EMBL" id="KAF9069453.1"/>
    </source>
</evidence>
<reference evidence="2" key="1">
    <citation type="submission" date="2020-11" db="EMBL/GenBank/DDBJ databases">
        <authorList>
            <consortium name="DOE Joint Genome Institute"/>
            <person name="Ahrendt S."/>
            <person name="Riley R."/>
            <person name="Andreopoulos W."/>
            <person name="Labutti K."/>
            <person name="Pangilinan J."/>
            <person name="Ruiz-Duenas F.J."/>
            <person name="Barrasa J.M."/>
            <person name="Sanchez-Garcia M."/>
            <person name="Camarero S."/>
            <person name="Miyauchi S."/>
            <person name="Serrano A."/>
            <person name="Linde D."/>
            <person name="Babiker R."/>
            <person name="Drula E."/>
            <person name="Ayuso-Fernandez I."/>
            <person name="Pacheco R."/>
            <person name="Padilla G."/>
            <person name="Ferreira P."/>
            <person name="Barriuso J."/>
            <person name="Kellner H."/>
            <person name="Castanera R."/>
            <person name="Alfaro M."/>
            <person name="Ramirez L."/>
            <person name="Pisabarro A.G."/>
            <person name="Kuo A."/>
            <person name="Tritt A."/>
            <person name="Lipzen A."/>
            <person name="He G."/>
            <person name="Yan M."/>
            <person name="Ng V."/>
            <person name="Cullen D."/>
            <person name="Martin F."/>
            <person name="Rosso M.-N."/>
            <person name="Henrissat B."/>
            <person name="Hibbett D."/>
            <person name="Martinez A.T."/>
            <person name="Grigoriev I.V."/>
        </authorList>
    </citation>
    <scope>NUCLEOTIDE SEQUENCE</scope>
    <source>
        <strain evidence="2">AH 40177</strain>
    </source>
</reference>
<dbReference type="Proteomes" id="UP000772434">
    <property type="component" value="Unassembled WGS sequence"/>
</dbReference>
<dbReference type="EMBL" id="JADNRY010000050">
    <property type="protein sequence ID" value="KAF9069453.1"/>
    <property type="molecule type" value="Genomic_DNA"/>
</dbReference>
<organism evidence="2 3">
    <name type="scientific">Rhodocollybia butyracea</name>
    <dbReference type="NCBI Taxonomy" id="206335"/>
    <lineage>
        <taxon>Eukaryota</taxon>
        <taxon>Fungi</taxon>
        <taxon>Dikarya</taxon>
        <taxon>Basidiomycota</taxon>
        <taxon>Agaricomycotina</taxon>
        <taxon>Agaricomycetes</taxon>
        <taxon>Agaricomycetidae</taxon>
        <taxon>Agaricales</taxon>
        <taxon>Marasmiineae</taxon>
        <taxon>Omphalotaceae</taxon>
        <taxon>Rhodocollybia</taxon>
    </lineage>
</organism>
<proteinExistence type="predicted"/>
<dbReference type="AlphaFoldDB" id="A0A9P5U8Y9"/>
<accession>A0A9P5U8Y9</accession>
<keyword evidence="3" id="KW-1185">Reference proteome</keyword>
<evidence type="ECO:0000256" key="1">
    <source>
        <dbReference type="SAM" id="Phobius"/>
    </source>
</evidence>